<accession>A0A1M5BCU3</accession>
<dbReference type="GO" id="GO:0006412">
    <property type="term" value="P:translation"/>
    <property type="evidence" value="ECO:0007669"/>
    <property type="project" value="UniProtKB-UniRule"/>
</dbReference>
<dbReference type="PANTHER" id="PTHR21349">
    <property type="entry name" value="50S RIBOSOMAL PROTEIN L21"/>
    <property type="match status" value="1"/>
</dbReference>
<reference evidence="8 9" key="1">
    <citation type="submission" date="2016-11" db="EMBL/GenBank/DDBJ databases">
        <authorList>
            <person name="Jaros S."/>
            <person name="Januszkiewicz K."/>
            <person name="Wedrychowicz H."/>
        </authorList>
    </citation>
    <scope>NUCLEOTIDE SEQUENCE [LARGE SCALE GENOMIC DNA]</scope>
    <source>
        <strain evidence="8 9">DSM 26910</strain>
    </source>
</reference>
<keyword evidence="2 6" id="KW-0699">rRNA-binding</keyword>
<keyword evidence="5 6" id="KW-0687">Ribonucleoprotein</keyword>
<dbReference type="InterPro" id="IPR028909">
    <property type="entry name" value="bL21-like"/>
</dbReference>
<dbReference type="GO" id="GO:0005840">
    <property type="term" value="C:ribosome"/>
    <property type="evidence" value="ECO:0007669"/>
    <property type="project" value="UniProtKB-KW"/>
</dbReference>
<keyword evidence="9" id="KW-1185">Reference proteome</keyword>
<dbReference type="GO" id="GO:0005737">
    <property type="term" value="C:cytoplasm"/>
    <property type="evidence" value="ECO:0007669"/>
    <property type="project" value="UniProtKB-ARBA"/>
</dbReference>
<evidence type="ECO:0000256" key="4">
    <source>
        <dbReference type="ARBA" id="ARBA00022980"/>
    </source>
</evidence>
<dbReference type="NCBIfam" id="TIGR00061">
    <property type="entry name" value="L21"/>
    <property type="match status" value="1"/>
</dbReference>
<evidence type="ECO:0000256" key="6">
    <source>
        <dbReference type="HAMAP-Rule" id="MF_01363"/>
    </source>
</evidence>
<dbReference type="STRING" id="1484053.SAMN05444274_10588"/>
<dbReference type="HAMAP" id="MF_01363">
    <property type="entry name" value="Ribosomal_bL21"/>
    <property type="match status" value="1"/>
</dbReference>
<comment type="similarity">
    <text evidence="1 6 7">Belongs to the bacterial ribosomal protein bL21 family.</text>
</comment>
<dbReference type="GO" id="GO:0019843">
    <property type="term" value="F:rRNA binding"/>
    <property type="evidence" value="ECO:0007669"/>
    <property type="project" value="UniProtKB-UniRule"/>
</dbReference>
<sequence length="166" mass="18670">MLICFVFVNPGYIFGFFEENIKATLANVLKITTFAVRNFEPLRLKKRNPTGIPPAGVTLKVEIMYAIVEIAGQQFRVEKEKKLFVHQLEANEGDSVDFDKVLLVDNDGNVAIGTPTVKGAKVTAKVLGHLKGDKVLVFKKKRRKGYRKLNGHRQQFTQIQIENIVG</sequence>
<evidence type="ECO:0000256" key="3">
    <source>
        <dbReference type="ARBA" id="ARBA00022884"/>
    </source>
</evidence>
<dbReference type="Pfam" id="PF00829">
    <property type="entry name" value="Ribosomal_L21p"/>
    <property type="match status" value="1"/>
</dbReference>
<comment type="subunit">
    <text evidence="6">Part of the 50S ribosomal subunit. Contacts protein L20.</text>
</comment>
<protein>
    <recommendedName>
        <fullName evidence="6">Large ribosomal subunit protein bL21</fullName>
    </recommendedName>
</protein>
<evidence type="ECO:0000256" key="5">
    <source>
        <dbReference type="ARBA" id="ARBA00023274"/>
    </source>
</evidence>
<dbReference type="InterPro" id="IPR018258">
    <property type="entry name" value="Ribosomal_bL21_CS"/>
</dbReference>
<evidence type="ECO:0000256" key="7">
    <source>
        <dbReference type="RuleBase" id="RU000562"/>
    </source>
</evidence>
<comment type="function">
    <text evidence="6 7">This protein binds to 23S rRNA in the presence of protein L20.</text>
</comment>
<evidence type="ECO:0000313" key="8">
    <source>
        <dbReference type="EMBL" id="SHF40216.1"/>
    </source>
</evidence>
<dbReference type="PANTHER" id="PTHR21349:SF0">
    <property type="entry name" value="LARGE RIBOSOMAL SUBUNIT PROTEIN BL21M"/>
    <property type="match status" value="1"/>
</dbReference>
<dbReference type="InterPro" id="IPR036164">
    <property type="entry name" value="bL21-like_sf"/>
</dbReference>
<dbReference type="EMBL" id="FQUM01000005">
    <property type="protein sequence ID" value="SHF40216.1"/>
    <property type="molecule type" value="Genomic_DNA"/>
</dbReference>
<dbReference type="AlphaFoldDB" id="A0A1M5BCU3"/>
<name>A0A1M5BCU3_9BACT</name>
<dbReference type="Proteomes" id="UP000184164">
    <property type="component" value="Unassembled WGS sequence"/>
</dbReference>
<dbReference type="SUPFAM" id="SSF141091">
    <property type="entry name" value="L21p-like"/>
    <property type="match status" value="1"/>
</dbReference>
<dbReference type="GO" id="GO:1990904">
    <property type="term" value="C:ribonucleoprotein complex"/>
    <property type="evidence" value="ECO:0007669"/>
    <property type="project" value="UniProtKB-KW"/>
</dbReference>
<gene>
    <name evidence="6" type="primary">rplU</name>
    <name evidence="8" type="ORF">SAMN05444274_10588</name>
</gene>
<keyword evidence="4 6" id="KW-0689">Ribosomal protein</keyword>
<proteinExistence type="inferred from homology"/>
<keyword evidence="3 6" id="KW-0694">RNA-binding</keyword>
<organism evidence="8 9">
    <name type="scientific">Mariniphaga anaerophila</name>
    <dbReference type="NCBI Taxonomy" id="1484053"/>
    <lineage>
        <taxon>Bacteria</taxon>
        <taxon>Pseudomonadati</taxon>
        <taxon>Bacteroidota</taxon>
        <taxon>Bacteroidia</taxon>
        <taxon>Marinilabiliales</taxon>
        <taxon>Prolixibacteraceae</taxon>
        <taxon>Mariniphaga</taxon>
    </lineage>
</organism>
<evidence type="ECO:0000313" key="9">
    <source>
        <dbReference type="Proteomes" id="UP000184164"/>
    </source>
</evidence>
<evidence type="ECO:0000256" key="2">
    <source>
        <dbReference type="ARBA" id="ARBA00022730"/>
    </source>
</evidence>
<evidence type="ECO:0000256" key="1">
    <source>
        <dbReference type="ARBA" id="ARBA00008563"/>
    </source>
</evidence>
<dbReference type="GO" id="GO:0003735">
    <property type="term" value="F:structural constituent of ribosome"/>
    <property type="evidence" value="ECO:0007669"/>
    <property type="project" value="InterPro"/>
</dbReference>
<dbReference type="PROSITE" id="PS01169">
    <property type="entry name" value="RIBOSOMAL_L21"/>
    <property type="match status" value="1"/>
</dbReference>
<dbReference type="InterPro" id="IPR001787">
    <property type="entry name" value="Ribosomal_bL21"/>
</dbReference>